<organism evidence="1 2">
    <name type="scientific">Acacia crassicarpa</name>
    <name type="common">northern wattle</name>
    <dbReference type="NCBI Taxonomy" id="499986"/>
    <lineage>
        <taxon>Eukaryota</taxon>
        <taxon>Viridiplantae</taxon>
        <taxon>Streptophyta</taxon>
        <taxon>Embryophyta</taxon>
        <taxon>Tracheophyta</taxon>
        <taxon>Spermatophyta</taxon>
        <taxon>Magnoliopsida</taxon>
        <taxon>eudicotyledons</taxon>
        <taxon>Gunneridae</taxon>
        <taxon>Pentapetalae</taxon>
        <taxon>rosids</taxon>
        <taxon>fabids</taxon>
        <taxon>Fabales</taxon>
        <taxon>Fabaceae</taxon>
        <taxon>Caesalpinioideae</taxon>
        <taxon>mimosoid clade</taxon>
        <taxon>Acacieae</taxon>
        <taxon>Acacia</taxon>
    </lineage>
</organism>
<comment type="caution">
    <text evidence="1">The sequence shown here is derived from an EMBL/GenBank/DDBJ whole genome shotgun (WGS) entry which is preliminary data.</text>
</comment>
<evidence type="ECO:0000313" key="2">
    <source>
        <dbReference type="Proteomes" id="UP001293593"/>
    </source>
</evidence>
<reference evidence="1" key="1">
    <citation type="submission" date="2023-10" db="EMBL/GenBank/DDBJ databases">
        <title>Chromosome-level genome of the transformable northern wattle, Acacia crassicarpa.</title>
        <authorList>
            <person name="Massaro I."/>
            <person name="Sinha N.R."/>
            <person name="Poethig S."/>
            <person name="Leichty A.R."/>
        </authorList>
    </citation>
    <scope>NUCLEOTIDE SEQUENCE</scope>
    <source>
        <strain evidence="1">Acra3RX</strain>
        <tissue evidence="1">Leaf</tissue>
    </source>
</reference>
<gene>
    <name evidence="1" type="ORF">QN277_015191</name>
</gene>
<accession>A0AAE1MT60</accession>
<evidence type="ECO:0000313" key="1">
    <source>
        <dbReference type="EMBL" id="KAK4277149.1"/>
    </source>
</evidence>
<sequence>MNPLYPKPRSYAPQMEMMIPPSQLFDNDRSSFELRALDCNLTSLSVRSKSVPCSMVGLQANEAHWGMRRRTAARKEVEEKEDYR</sequence>
<dbReference type="Proteomes" id="UP001293593">
    <property type="component" value="Unassembled WGS sequence"/>
</dbReference>
<dbReference type="AlphaFoldDB" id="A0AAE1MT60"/>
<proteinExistence type="predicted"/>
<dbReference type="EMBL" id="JAWXYG010000003">
    <property type="protein sequence ID" value="KAK4277149.1"/>
    <property type="molecule type" value="Genomic_DNA"/>
</dbReference>
<name>A0AAE1MT60_9FABA</name>
<protein>
    <submittedName>
        <fullName evidence="1">Uncharacterized protein</fullName>
    </submittedName>
</protein>
<keyword evidence="2" id="KW-1185">Reference proteome</keyword>